<dbReference type="Gene3D" id="1.25.40.390">
    <property type="match status" value="1"/>
</dbReference>
<protein>
    <submittedName>
        <fullName evidence="9">RagB/SusD family nutrient uptake outer membrane protein</fullName>
    </submittedName>
</protein>
<comment type="similarity">
    <text evidence="2">Belongs to the SusD family.</text>
</comment>
<evidence type="ECO:0000256" key="5">
    <source>
        <dbReference type="ARBA" id="ARBA00023237"/>
    </source>
</evidence>
<feature type="domain" description="RagB/SusD" evidence="7">
    <location>
        <begin position="365"/>
        <end position="686"/>
    </location>
</feature>
<dbReference type="InterPro" id="IPR033985">
    <property type="entry name" value="SusD-like_N"/>
</dbReference>
<dbReference type="PROSITE" id="PS51257">
    <property type="entry name" value="PROKAR_LIPOPROTEIN"/>
    <property type="match status" value="1"/>
</dbReference>
<dbReference type="InterPro" id="IPR011990">
    <property type="entry name" value="TPR-like_helical_dom_sf"/>
</dbReference>
<dbReference type="AlphaFoldDB" id="A0A395W0X5"/>
<dbReference type="Proteomes" id="UP000266492">
    <property type="component" value="Unassembled WGS sequence"/>
</dbReference>
<reference evidence="9 10" key="1">
    <citation type="submission" date="2018-08" db="EMBL/GenBank/DDBJ databases">
        <title>A genome reference for cultivated species of the human gut microbiota.</title>
        <authorList>
            <person name="Zou Y."/>
            <person name="Xue W."/>
            <person name="Luo G."/>
        </authorList>
    </citation>
    <scope>NUCLEOTIDE SEQUENCE [LARGE SCALE GENOMIC DNA]</scope>
    <source>
        <strain evidence="9 10">AF20-9LB</strain>
    </source>
</reference>
<dbReference type="Pfam" id="PF07980">
    <property type="entry name" value="SusD_RagB"/>
    <property type="match status" value="1"/>
</dbReference>
<keyword evidence="4" id="KW-0472">Membrane</keyword>
<dbReference type="EMBL" id="QRVZ01000002">
    <property type="protein sequence ID" value="RGS87555.1"/>
    <property type="molecule type" value="Genomic_DNA"/>
</dbReference>
<comment type="caution">
    <text evidence="9">The sequence shown here is derived from an EMBL/GenBank/DDBJ whole genome shotgun (WGS) entry which is preliminary data.</text>
</comment>
<dbReference type="Pfam" id="PF14322">
    <property type="entry name" value="SusD-like_3"/>
    <property type="match status" value="1"/>
</dbReference>
<feature type="domain" description="SusD-like N-terminal" evidence="8">
    <location>
        <begin position="41"/>
        <end position="228"/>
    </location>
</feature>
<dbReference type="InterPro" id="IPR012944">
    <property type="entry name" value="SusD_RagB_dom"/>
</dbReference>
<dbReference type="SUPFAM" id="SSF48452">
    <property type="entry name" value="TPR-like"/>
    <property type="match status" value="1"/>
</dbReference>
<evidence type="ECO:0000256" key="6">
    <source>
        <dbReference type="SAM" id="SignalP"/>
    </source>
</evidence>
<evidence type="ECO:0000313" key="9">
    <source>
        <dbReference type="EMBL" id="RGS87555.1"/>
    </source>
</evidence>
<gene>
    <name evidence="9" type="ORF">DWX70_03665</name>
</gene>
<accession>A0A395W0X5</accession>
<evidence type="ECO:0000259" key="7">
    <source>
        <dbReference type="Pfam" id="PF07980"/>
    </source>
</evidence>
<feature type="chain" id="PRO_5017325977" evidence="6">
    <location>
        <begin position="20"/>
        <end position="690"/>
    </location>
</feature>
<comment type="subcellular location">
    <subcellularLocation>
        <location evidence="1">Cell outer membrane</location>
    </subcellularLocation>
</comment>
<evidence type="ECO:0000259" key="8">
    <source>
        <dbReference type="Pfam" id="PF14322"/>
    </source>
</evidence>
<name>A0A395W0X5_BACOV</name>
<organism evidence="9 10">
    <name type="scientific">Bacteroides ovatus</name>
    <dbReference type="NCBI Taxonomy" id="28116"/>
    <lineage>
        <taxon>Bacteria</taxon>
        <taxon>Pseudomonadati</taxon>
        <taxon>Bacteroidota</taxon>
        <taxon>Bacteroidia</taxon>
        <taxon>Bacteroidales</taxon>
        <taxon>Bacteroidaceae</taxon>
        <taxon>Bacteroides</taxon>
    </lineage>
</organism>
<evidence type="ECO:0000256" key="2">
    <source>
        <dbReference type="ARBA" id="ARBA00006275"/>
    </source>
</evidence>
<evidence type="ECO:0000256" key="1">
    <source>
        <dbReference type="ARBA" id="ARBA00004442"/>
    </source>
</evidence>
<sequence>MKKIIINLCFMMGLGSAFVGCTDYLDSDYIFDERITIEDVFQDKNYTNEWLAYAYEFLNNNEMQQIGSKKTIAFNFADDMYYGDSDYSGWRCGTYTETSSKINLNMWENAYKAIRQTSIFLNNVDMNKELSAADIEDMKGQAHFLRAYFYWVLVRTFGPVPLVPDEAIDYTKDYDELSTMRNSYDECAEYISNELVKAATMLPDRRDLQEVVRPTRGAALALRSRVLLYAASPLFNGKAPQEVITALVDKNGRQLLSSTYDESKWAKAAAAALDVIELGRYQLHVAYQRDYSSLAYPKTITPPDDNGTFHSNPWPNGWEDIDPFESYRSLFDGSVNIYNNDELIFSRGLSQGSENIEVMVIHQLPRSQGGGYNCHGMTQKQCDAYYMNNGEDCPGMNDMYEGKEGYTDPSRYNKDPRPAGVIEAKELEDYPELGSKGAGVSRQYAHREPRFYASVGYNGSVWHMLSANEKDNEEHDVQIFYYRGESDGYQPGTYWLNTGIGIKKFVHPNDISDIGTGYNISRIEAKAAPDIRYAEVLLNYAEALNELTTPYEIPSWNGEKVHTIKRTEAELKRGIQPVRIRAGLPDYDVYGDPDKFRIKLKRERQIEFFAEGHRYFDLRRWCDASVEESLPIYGCNVYVGKSDPTNFHTPVETPSLKSSFSTKMWFWPIHYYIMKRNVLMTQNPGWTDPE</sequence>
<dbReference type="GO" id="GO:0009279">
    <property type="term" value="C:cell outer membrane"/>
    <property type="evidence" value="ECO:0007669"/>
    <property type="project" value="UniProtKB-SubCell"/>
</dbReference>
<evidence type="ECO:0000313" key="10">
    <source>
        <dbReference type="Proteomes" id="UP000266492"/>
    </source>
</evidence>
<feature type="signal peptide" evidence="6">
    <location>
        <begin position="1"/>
        <end position="19"/>
    </location>
</feature>
<evidence type="ECO:0000256" key="3">
    <source>
        <dbReference type="ARBA" id="ARBA00022729"/>
    </source>
</evidence>
<keyword evidence="5" id="KW-0998">Cell outer membrane</keyword>
<keyword evidence="3 6" id="KW-0732">Signal</keyword>
<evidence type="ECO:0000256" key="4">
    <source>
        <dbReference type="ARBA" id="ARBA00023136"/>
    </source>
</evidence>
<proteinExistence type="inferred from homology"/>
<dbReference type="RefSeq" id="WP_118418298.1">
    <property type="nucleotide sequence ID" value="NZ_JAQDLI010000002.1"/>
</dbReference>